<reference evidence="11" key="3">
    <citation type="submission" date="2025-09" db="UniProtKB">
        <authorList>
            <consortium name="Ensembl"/>
        </authorList>
    </citation>
    <scope>IDENTIFICATION</scope>
</reference>
<keyword evidence="12" id="KW-1185">Reference proteome</keyword>
<dbReference type="Proteomes" id="UP000007875">
    <property type="component" value="Unassembled WGS sequence"/>
</dbReference>
<evidence type="ECO:0000313" key="11">
    <source>
        <dbReference type="Ensembl" id="ENSCSAVP00000009294.1"/>
    </source>
</evidence>
<feature type="active site" description="Proton donor" evidence="5">
    <location>
        <position position="589"/>
    </location>
</feature>
<protein>
    <recommendedName>
        <fullName evidence="8">Phosphodiesterase</fullName>
        <ecNumber evidence="8">3.1.4.-</ecNumber>
    </recommendedName>
</protein>
<dbReference type="EC" id="3.1.4.-" evidence="8"/>
<dbReference type="FunFam" id="1.10.1300.10:FF:000003">
    <property type="entry name" value="Phosphodiesterase"/>
    <property type="match status" value="1"/>
</dbReference>
<feature type="binding site" evidence="7">
    <location>
        <position position="630"/>
    </location>
    <ligand>
        <name>Zn(2+)</name>
        <dbReference type="ChEBI" id="CHEBI:29105"/>
        <label>2</label>
    </ligand>
</feature>
<proteinExistence type="inferred from homology"/>
<dbReference type="Ensembl" id="ENSCSAVT00000009411.1">
    <property type="protein sequence ID" value="ENSCSAVP00000009294.1"/>
    <property type="gene ID" value="ENSCSAVG00000005480.1"/>
</dbReference>
<dbReference type="InParanoid" id="H2YVD4"/>
<dbReference type="GeneTree" id="ENSGT00940000167676"/>
<evidence type="ECO:0000256" key="1">
    <source>
        <dbReference type="ARBA" id="ARBA00007648"/>
    </source>
</evidence>
<feature type="binding site" evidence="7">
    <location>
        <position position="629"/>
    </location>
    <ligand>
        <name>Zn(2+)</name>
        <dbReference type="ChEBI" id="CHEBI:29105"/>
        <label>1</label>
    </ligand>
</feature>
<evidence type="ECO:0000256" key="2">
    <source>
        <dbReference type="ARBA" id="ARBA00022535"/>
    </source>
</evidence>
<dbReference type="GO" id="GO:0007165">
    <property type="term" value="P:signal transduction"/>
    <property type="evidence" value="ECO:0007669"/>
    <property type="project" value="InterPro"/>
</dbReference>
<organism evidence="11 12">
    <name type="scientific">Ciona savignyi</name>
    <name type="common">Pacific transparent sea squirt</name>
    <dbReference type="NCBI Taxonomy" id="51511"/>
    <lineage>
        <taxon>Eukaryota</taxon>
        <taxon>Metazoa</taxon>
        <taxon>Chordata</taxon>
        <taxon>Tunicata</taxon>
        <taxon>Ascidiacea</taxon>
        <taxon>Phlebobranchia</taxon>
        <taxon>Cionidae</taxon>
        <taxon>Ciona</taxon>
    </lineage>
</organism>
<evidence type="ECO:0000256" key="3">
    <source>
        <dbReference type="ARBA" id="ARBA00022723"/>
    </source>
</evidence>
<feature type="binding site" evidence="6">
    <location>
        <position position="630"/>
    </location>
    <ligand>
        <name>AMP</name>
        <dbReference type="ChEBI" id="CHEBI:456215"/>
    </ligand>
</feature>
<dbReference type="GO" id="GO:0046872">
    <property type="term" value="F:metal ion binding"/>
    <property type="evidence" value="ECO:0007669"/>
    <property type="project" value="UniProtKB-KW"/>
</dbReference>
<dbReference type="AlphaFoldDB" id="H2YVD4"/>
<dbReference type="InterPro" id="IPR002073">
    <property type="entry name" value="PDEase_catalytic_dom"/>
</dbReference>
<comment type="cofactor">
    <cofactor evidence="8">
        <name>a divalent metal cation</name>
        <dbReference type="ChEBI" id="CHEBI:60240"/>
    </cofactor>
    <text evidence="8">Binds 2 divalent metal cations per subunit. Site 1 may preferentially bind zinc ions, while site 2 has a preference for magnesium and/or manganese ions.</text>
</comment>
<evidence type="ECO:0000256" key="5">
    <source>
        <dbReference type="PIRSR" id="PIRSR623088-1"/>
    </source>
</evidence>
<dbReference type="eggNOG" id="KOG3689">
    <property type="taxonomic scope" value="Eukaryota"/>
</dbReference>
<dbReference type="STRING" id="51511.ENSCSAVP00000009294"/>
<dbReference type="InterPro" id="IPR003018">
    <property type="entry name" value="GAF"/>
</dbReference>
<evidence type="ECO:0000256" key="4">
    <source>
        <dbReference type="ARBA" id="ARBA00022801"/>
    </source>
</evidence>
<feature type="domain" description="PDEase" evidence="10">
    <location>
        <begin position="513"/>
        <end position="831"/>
    </location>
</feature>
<dbReference type="PROSITE" id="PS51845">
    <property type="entry name" value="PDEASE_I_2"/>
    <property type="match status" value="1"/>
</dbReference>
<dbReference type="OMA" id="PIWLPLA"/>
<dbReference type="InterPro" id="IPR003607">
    <property type="entry name" value="HD/PDEase_dom"/>
</dbReference>
<feature type="compositionally biased region" description="Basic and acidic residues" evidence="9">
    <location>
        <begin position="55"/>
        <end position="68"/>
    </location>
</feature>
<accession>H2YVD4</accession>
<dbReference type="SUPFAM" id="SSF109604">
    <property type="entry name" value="HD-domain/PDEase-like"/>
    <property type="match status" value="1"/>
</dbReference>
<dbReference type="SMART" id="SM00065">
    <property type="entry name" value="GAF"/>
    <property type="match status" value="2"/>
</dbReference>
<comment type="similarity">
    <text evidence="1 8">Belongs to the cyclic nucleotide phosphodiesterase family.</text>
</comment>
<feature type="binding site" evidence="6">
    <location>
        <position position="741"/>
    </location>
    <ligand>
        <name>AMP</name>
        <dbReference type="ChEBI" id="CHEBI:456215"/>
    </ligand>
</feature>
<keyword evidence="3 7" id="KW-0479">Metal-binding</keyword>
<evidence type="ECO:0000256" key="6">
    <source>
        <dbReference type="PIRSR" id="PIRSR623088-2"/>
    </source>
</evidence>
<feature type="binding site" evidence="7">
    <location>
        <position position="630"/>
    </location>
    <ligand>
        <name>Zn(2+)</name>
        <dbReference type="ChEBI" id="CHEBI:29105"/>
        <label>1</label>
    </ligand>
</feature>
<dbReference type="SUPFAM" id="SSF55781">
    <property type="entry name" value="GAF domain-like"/>
    <property type="match status" value="2"/>
</dbReference>
<dbReference type="Pfam" id="PF01590">
    <property type="entry name" value="GAF"/>
    <property type="match status" value="2"/>
</dbReference>
<feature type="region of interest" description="Disordered" evidence="9">
    <location>
        <begin position="55"/>
        <end position="91"/>
    </location>
</feature>
<dbReference type="Gene3D" id="3.30.450.40">
    <property type="match status" value="2"/>
</dbReference>
<name>H2YVD4_CIOSA</name>
<reference evidence="11" key="2">
    <citation type="submission" date="2025-08" db="UniProtKB">
        <authorList>
            <consortium name="Ensembl"/>
        </authorList>
    </citation>
    <scope>IDENTIFICATION</scope>
</reference>
<evidence type="ECO:0000259" key="10">
    <source>
        <dbReference type="PROSITE" id="PS51845"/>
    </source>
</evidence>
<dbReference type="GO" id="GO:0004114">
    <property type="term" value="F:3',5'-cyclic-nucleotide phosphodiesterase activity"/>
    <property type="evidence" value="ECO:0007669"/>
    <property type="project" value="InterPro"/>
</dbReference>
<dbReference type="InterPro" id="IPR023088">
    <property type="entry name" value="PDEase"/>
</dbReference>
<keyword evidence="2" id="KW-0140">cGMP</keyword>
<dbReference type="HOGENOM" id="CLU_006980_0_2_1"/>
<feature type="binding site" evidence="6">
    <location>
        <begin position="589"/>
        <end position="593"/>
    </location>
    <ligand>
        <name>AMP</name>
        <dbReference type="ChEBI" id="CHEBI:456215"/>
    </ligand>
</feature>
<dbReference type="InterPro" id="IPR023174">
    <property type="entry name" value="PDEase_CS"/>
</dbReference>
<dbReference type="InterPro" id="IPR036971">
    <property type="entry name" value="PDEase_catalytic_dom_sf"/>
</dbReference>
<sequence>MATEAQLNRELVEAWLDDHAEFAFDYFTRKATQTMVNTWLADRVIRIAGSDRKISSIERSPTKHDNDPTIRPPSTSGDSTGRKTPIRKISHEEIKPGHLPLKPMVLTDEMGSPSFYTPDSATSPSLTRRMNNQRDMIMDLVIDIASDLDVTSVSHRILQNVSILVDADRCSLFLMRERDGEKFLVSRLFNVSKESTLEDNVVVKDEIKMKLGQGIAGMVALTGTTLNIPDAYKDHRFNQSVDKKTGYRTRSILCMPIRDGDKRIVGVAQVINKTEGAFTSKDEKIFASYLGFCGVAIHNAQIFEKVQLENRRNEILLDLARVLFEEQSSLSTVMDTILTHTVSLLSCERASVLLANPSQPENVFEHTFEHVDESTITSNLNFDKNSPQRNKVPLNIAITSYVRQTGQIVNIENASSDQRFEFLEDTELGFTTRSLLCIPIWDSFRQVIGVIQLINKHHRVGPRFTKSDEQILEAFAIFCGLGISNTRMYEETARLAAKQQVILEVLSYHAVASPLETNALLTNDIPSSKSLGILKYEFDDTTLSDLDTVRASVRMFIDLKLVEKFRINHETLCRWVASVKRNYRPVSYHNWRHAFNVCQSCFCMVKTGGLDTVFSDFEKLALLVSCLSHDLDHRGTNNAFQAKIEHPLARLYSTSTMEHHHYNQCLMLLQSDGCEILSHLSSTEYAQVIKLIQHAILSTDLAIYFKKRGEFFNILRSENADWKGNDSHRELLRSLVITGCDIAGITRPWKVQKEIAQLVAEEFFEQGDIEKTKLHQEPPDMMNRKLKHKLPKMQIGFIDSICLPLYEALSDVEPGLQPLLNGCLDNRRHWE</sequence>
<dbReference type="PRINTS" id="PR00387">
    <property type="entry name" value="PDIESTERASE1"/>
</dbReference>
<feature type="binding site" evidence="6">
    <location>
        <position position="794"/>
    </location>
    <ligand>
        <name>AMP</name>
        <dbReference type="ChEBI" id="CHEBI:456215"/>
    </ligand>
</feature>
<evidence type="ECO:0000256" key="8">
    <source>
        <dbReference type="RuleBase" id="RU363067"/>
    </source>
</evidence>
<dbReference type="InterPro" id="IPR029016">
    <property type="entry name" value="GAF-like_dom_sf"/>
</dbReference>
<feature type="binding site" evidence="7">
    <location>
        <position position="741"/>
    </location>
    <ligand>
        <name>Zn(2+)</name>
        <dbReference type="ChEBI" id="CHEBI:29105"/>
        <label>1</label>
    </ligand>
</feature>
<feature type="binding site" evidence="7">
    <location>
        <position position="593"/>
    </location>
    <ligand>
        <name>Zn(2+)</name>
        <dbReference type="ChEBI" id="CHEBI:29105"/>
        <label>1</label>
    </ligand>
</feature>
<keyword evidence="4 8" id="KW-0378">Hydrolase</keyword>
<evidence type="ECO:0000313" key="12">
    <source>
        <dbReference type="Proteomes" id="UP000007875"/>
    </source>
</evidence>
<evidence type="ECO:0000256" key="9">
    <source>
        <dbReference type="SAM" id="MobiDB-lite"/>
    </source>
</evidence>
<reference evidence="12" key="1">
    <citation type="submission" date="2003-08" db="EMBL/GenBank/DDBJ databases">
        <authorList>
            <person name="Birren B."/>
            <person name="Nusbaum C."/>
            <person name="Abebe A."/>
            <person name="Abouelleil A."/>
            <person name="Adekoya E."/>
            <person name="Ait-zahra M."/>
            <person name="Allen N."/>
            <person name="Allen T."/>
            <person name="An P."/>
            <person name="Anderson M."/>
            <person name="Anderson S."/>
            <person name="Arachchi H."/>
            <person name="Armbruster J."/>
            <person name="Bachantsang P."/>
            <person name="Baldwin J."/>
            <person name="Barry A."/>
            <person name="Bayul T."/>
            <person name="Blitshsteyn B."/>
            <person name="Bloom T."/>
            <person name="Blye J."/>
            <person name="Boguslavskiy L."/>
            <person name="Borowsky M."/>
            <person name="Boukhgalter B."/>
            <person name="Brunache A."/>
            <person name="Butler J."/>
            <person name="Calixte N."/>
            <person name="Calvo S."/>
            <person name="Camarata J."/>
            <person name="Campo K."/>
            <person name="Chang J."/>
            <person name="Cheshatsang Y."/>
            <person name="Citroen M."/>
            <person name="Collymore A."/>
            <person name="Considine T."/>
            <person name="Cook A."/>
            <person name="Cooke P."/>
            <person name="Corum B."/>
            <person name="Cuomo C."/>
            <person name="David R."/>
            <person name="Dawoe T."/>
            <person name="Degray S."/>
            <person name="Dodge S."/>
            <person name="Dooley K."/>
            <person name="Dorje P."/>
            <person name="Dorjee K."/>
            <person name="Dorris L."/>
            <person name="Duffey N."/>
            <person name="Dupes A."/>
            <person name="Elkins T."/>
            <person name="Engels R."/>
            <person name="Erickson J."/>
            <person name="Farina A."/>
            <person name="Faro S."/>
            <person name="Ferreira P."/>
            <person name="Fischer H."/>
            <person name="Fitzgerald M."/>
            <person name="Foley K."/>
            <person name="Gage D."/>
            <person name="Galagan J."/>
            <person name="Gearin G."/>
            <person name="Gnerre S."/>
            <person name="Gnirke A."/>
            <person name="Goyette A."/>
            <person name="Graham J."/>
            <person name="Grandbois E."/>
            <person name="Gyaltsen K."/>
            <person name="Hafez N."/>
            <person name="Hagopian D."/>
            <person name="Hagos B."/>
            <person name="Hall J."/>
            <person name="Hatcher B."/>
            <person name="Heller A."/>
            <person name="Higgins H."/>
            <person name="Honan T."/>
            <person name="Horn A."/>
            <person name="Houde N."/>
            <person name="Hughes L."/>
            <person name="Hulme W."/>
            <person name="Husby E."/>
            <person name="Iliev I."/>
            <person name="Jaffe D."/>
            <person name="Jones C."/>
            <person name="Kamal M."/>
            <person name="Kamat A."/>
            <person name="Kamvysselis M."/>
            <person name="Karlsson E."/>
            <person name="Kells C."/>
            <person name="Kieu A."/>
            <person name="Kisner P."/>
            <person name="Kodira C."/>
            <person name="Kulbokas E."/>
            <person name="Labutti K."/>
            <person name="Lama D."/>
            <person name="Landers T."/>
            <person name="Leger J."/>
            <person name="Levine S."/>
            <person name="Lewis D."/>
            <person name="Lewis T."/>
            <person name="Lindblad-toh K."/>
            <person name="Liu X."/>
            <person name="Lokyitsang T."/>
            <person name="Lokyitsang Y."/>
            <person name="Lucien O."/>
            <person name="Lui A."/>
            <person name="Ma L.J."/>
            <person name="Mabbitt R."/>
            <person name="Macdonald J."/>
            <person name="Maclean C."/>
            <person name="Major J."/>
            <person name="Manning J."/>
            <person name="Marabella R."/>
            <person name="Maru K."/>
            <person name="Matthews C."/>
            <person name="Mauceli E."/>
            <person name="Mccarthy M."/>
            <person name="Mcdonough S."/>
            <person name="Mcghee T."/>
            <person name="Meldrim J."/>
            <person name="Meneus L."/>
            <person name="Mesirov J."/>
            <person name="Mihalev A."/>
            <person name="Mihova T."/>
            <person name="Mikkelsen T."/>
            <person name="Mlenga V."/>
            <person name="Moru K."/>
            <person name="Mozes J."/>
            <person name="Mulrain L."/>
            <person name="Munson G."/>
            <person name="Naylor J."/>
            <person name="Newes C."/>
            <person name="Nguyen C."/>
            <person name="Nguyen N."/>
            <person name="Nguyen T."/>
            <person name="Nicol R."/>
            <person name="Nielsen C."/>
            <person name="Nizzari M."/>
            <person name="Norbu C."/>
            <person name="Norbu N."/>
            <person name="O'donnell P."/>
            <person name="Okoawo O."/>
            <person name="O'leary S."/>
            <person name="Omotosho B."/>
            <person name="O'neill K."/>
            <person name="Osman S."/>
            <person name="Parker S."/>
            <person name="Perrin D."/>
            <person name="Phunkhang P."/>
            <person name="Piqani B."/>
            <person name="Purcell S."/>
            <person name="Rachupka T."/>
            <person name="Ramasamy U."/>
            <person name="Rameau R."/>
            <person name="Ray V."/>
            <person name="Raymond C."/>
            <person name="Retta R."/>
            <person name="Richardson S."/>
            <person name="Rise C."/>
            <person name="Rodriguez J."/>
            <person name="Rogers J."/>
            <person name="Rogov P."/>
            <person name="Rutman M."/>
            <person name="Schupbach R."/>
            <person name="Seaman C."/>
            <person name="Settipalli S."/>
            <person name="Sharpe T."/>
            <person name="Sheridan J."/>
            <person name="Sherpa N."/>
            <person name="Shi J."/>
            <person name="Smirnov S."/>
            <person name="Smith C."/>
            <person name="Sougnez C."/>
            <person name="Spencer B."/>
            <person name="Stalker J."/>
            <person name="Stange-thomann N."/>
            <person name="Stavropoulos S."/>
            <person name="Stetson K."/>
            <person name="Stone C."/>
            <person name="Stone S."/>
            <person name="Stubbs M."/>
            <person name="Talamas J."/>
            <person name="Tchuinga P."/>
            <person name="Tenzing P."/>
            <person name="Tesfaye S."/>
            <person name="Theodore J."/>
            <person name="Thoulutsang Y."/>
            <person name="Topham K."/>
            <person name="Towey S."/>
            <person name="Tsamla T."/>
            <person name="Tsomo N."/>
            <person name="Vallee D."/>
            <person name="Vassiliev H."/>
            <person name="Venkataraman V."/>
            <person name="Vinson J."/>
            <person name="Vo A."/>
            <person name="Wade C."/>
            <person name="Wang S."/>
            <person name="Wangchuk T."/>
            <person name="Wangdi T."/>
            <person name="Whittaker C."/>
            <person name="Wilkinson J."/>
            <person name="Wu Y."/>
            <person name="Wyman D."/>
            <person name="Yadav S."/>
            <person name="Yang S."/>
            <person name="Yang X."/>
            <person name="Yeager S."/>
            <person name="Yee E."/>
            <person name="Young G."/>
            <person name="Zainoun J."/>
            <person name="Zembeck L."/>
            <person name="Zimmer A."/>
            <person name="Zody M."/>
            <person name="Lander E."/>
        </authorList>
    </citation>
    <scope>NUCLEOTIDE SEQUENCE [LARGE SCALE GENOMIC DNA]</scope>
</reference>
<dbReference type="PANTHER" id="PTHR11347">
    <property type="entry name" value="CYCLIC NUCLEOTIDE PHOSPHODIESTERASE"/>
    <property type="match status" value="1"/>
</dbReference>
<dbReference type="PROSITE" id="PS00126">
    <property type="entry name" value="PDEASE_I_1"/>
    <property type="match status" value="1"/>
</dbReference>
<dbReference type="CDD" id="cd00077">
    <property type="entry name" value="HDc"/>
    <property type="match status" value="1"/>
</dbReference>
<dbReference type="FunFam" id="3.30.450.40:FF:000015">
    <property type="entry name" value="Phosphodiesterase"/>
    <property type="match status" value="2"/>
</dbReference>
<dbReference type="Pfam" id="PF00233">
    <property type="entry name" value="PDEase_I"/>
    <property type="match status" value="1"/>
</dbReference>
<dbReference type="Gene3D" id="1.10.1300.10">
    <property type="entry name" value="3'5'-cyclic nucleotide phosphodiesterase, catalytic domain"/>
    <property type="match status" value="1"/>
</dbReference>
<evidence type="ECO:0000256" key="7">
    <source>
        <dbReference type="PIRSR" id="PIRSR623088-3"/>
    </source>
</evidence>
<dbReference type="SMART" id="SM00471">
    <property type="entry name" value="HDc"/>
    <property type="match status" value="1"/>
</dbReference>